<name>A0ACB7V0V5_DIOAL</name>
<sequence length="48" mass="5897">MDQNLRRGAFYQMIRVFLLSEQNLWLMLIKTTFSMHSRSLIQLYFQKV</sequence>
<comment type="caution">
    <text evidence="1">The sequence shown here is derived from an EMBL/GenBank/DDBJ whole genome shotgun (WGS) entry which is preliminary data.</text>
</comment>
<protein>
    <submittedName>
        <fullName evidence="1">Uncharacterized protein</fullName>
    </submittedName>
</protein>
<keyword evidence="2" id="KW-1185">Reference proteome</keyword>
<accession>A0ACB7V0V5</accession>
<gene>
    <name evidence="1" type="ORF">IHE45_12G024000</name>
</gene>
<dbReference type="Proteomes" id="UP000827976">
    <property type="component" value="Chromosome 12"/>
</dbReference>
<evidence type="ECO:0000313" key="1">
    <source>
        <dbReference type="EMBL" id="KAH7666860.1"/>
    </source>
</evidence>
<organism evidence="1 2">
    <name type="scientific">Dioscorea alata</name>
    <name type="common">Purple yam</name>
    <dbReference type="NCBI Taxonomy" id="55571"/>
    <lineage>
        <taxon>Eukaryota</taxon>
        <taxon>Viridiplantae</taxon>
        <taxon>Streptophyta</taxon>
        <taxon>Embryophyta</taxon>
        <taxon>Tracheophyta</taxon>
        <taxon>Spermatophyta</taxon>
        <taxon>Magnoliopsida</taxon>
        <taxon>Liliopsida</taxon>
        <taxon>Dioscoreales</taxon>
        <taxon>Dioscoreaceae</taxon>
        <taxon>Dioscorea</taxon>
    </lineage>
</organism>
<proteinExistence type="predicted"/>
<dbReference type="EMBL" id="CM037022">
    <property type="protein sequence ID" value="KAH7666860.1"/>
    <property type="molecule type" value="Genomic_DNA"/>
</dbReference>
<reference evidence="2" key="1">
    <citation type="journal article" date="2022" name="Nat. Commun.">
        <title>Chromosome evolution and the genetic basis of agronomically important traits in greater yam.</title>
        <authorList>
            <person name="Bredeson J.V."/>
            <person name="Lyons J.B."/>
            <person name="Oniyinde I.O."/>
            <person name="Okereke N.R."/>
            <person name="Kolade O."/>
            <person name="Nnabue I."/>
            <person name="Nwadili C.O."/>
            <person name="Hribova E."/>
            <person name="Parker M."/>
            <person name="Nwogha J."/>
            <person name="Shu S."/>
            <person name="Carlson J."/>
            <person name="Kariba R."/>
            <person name="Muthemba S."/>
            <person name="Knop K."/>
            <person name="Barton G.J."/>
            <person name="Sherwood A.V."/>
            <person name="Lopez-Montes A."/>
            <person name="Asiedu R."/>
            <person name="Jamnadass R."/>
            <person name="Muchugi A."/>
            <person name="Goodstein D."/>
            <person name="Egesi C.N."/>
            <person name="Featherston J."/>
            <person name="Asfaw A."/>
            <person name="Simpson G.G."/>
            <person name="Dolezel J."/>
            <person name="Hendre P.S."/>
            <person name="Van Deynze A."/>
            <person name="Kumar P.L."/>
            <person name="Obidiegwu J.E."/>
            <person name="Bhattacharjee R."/>
            <person name="Rokhsar D.S."/>
        </authorList>
    </citation>
    <scope>NUCLEOTIDE SEQUENCE [LARGE SCALE GENOMIC DNA]</scope>
    <source>
        <strain evidence="2">cv. TDa95/00328</strain>
    </source>
</reference>
<evidence type="ECO:0000313" key="2">
    <source>
        <dbReference type="Proteomes" id="UP000827976"/>
    </source>
</evidence>